<gene>
    <name evidence="1" type="ORF">JEQ17_40010</name>
</gene>
<name>A0A7T7RFR6_9ACTN</name>
<dbReference type="Proteomes" id="UP000595636">
    <property type="component" value="Chromosome"/>
</dbReference>
<organism evidence="1 2">
    <name type="scientific">Streptomyces liliifuscus</name>
    <dbReference type="NCBI Taxonomy" id="2797636"/>
    <lineage>
        <taxon>Bacteria</taxon>
        <taxon>Bacillati</taxon>
        <taxon>Actinomycetota</taxon>
        <taxon>Actinomycetes</taxon>
        <taxon>Kitasatosporales</taxon>
        <taxon>Streptomycetaceae</taxon>
        <taxon>Streptomyces</taxon>
    </lineage>
</organism>
<keyword evidence="2" id="KW-1185">Reference proteome</keyword>
<sequence>MNTPDNVVVELLRAGLGTRAIREQTRADYSRIARLRRQHRLPVPKQQQPTQTIDEALARYTEHHGDGHLRWTGPTRGRTPVFESEGTRYNARVVLFRRHWRREPTGYVRTTCGIGGCIAGAHLADDIARTTGLTAAAAVARLVDGGTSDWEIVRRLGTSTSHIGRVRRTLTNHTEKAR</sequence>
<dbReference type="KEGG" id="slf:JEQ17_40010"/>
<evidence type="ECO:0000313" key="1">
    <source>
        <dbReference type="EMBL" id="QQM44985.1"/>
    </source>
</evidence>
<accession>A0A7T7RFR6</accession>
<dbReference type="RefSeq" id="WP_200399796.1">
    <property type="nucleotide sequence ID" value="NZ_CP066831.1"/>
</dbReference>
<dbReference type="AlphaFoldDB" id="A0A7T7RFR6"/>
<dbReference type="EMBL" id="CP066831">
    <property type="protein sequence ID" value="QQM44985.1"/>
    <property type="molecule type" value="Genomic_DNA"/>
</dbReference>
<reference evidence="1 2" key="1">
    <citation type="submission" date="2020-12" db="EMBL/GenBank/DDBJ databases">
        <title>A novel species.</title>
        <authorList>
            <person name="Li K."/>
        </authorList>
    </citation>
    <scope>NUCLEOTIDE SEQUENCE [LARGE SCALE GENOMIC DNA]</scope>
    <source>
        <strain evidence="1 2">ZYC-3</strain>
    </source>
</reference>
<proteinExistence type="predicted"/>
<evidence type="ECO:0000313" key="2">
    <source>
        <dbReference type="Proteomes" id="UP000595636"/>
    </source>
</evidence>
<protein>
    <submittedName>
        <fullName evidence="1">Uncharacterized protein</fullName>
    </submittedName>
</protein>